<dbReference type="GO" id="GO:0016787">
    <property type="term" value="F:hydrolase activity"/>
    <property type="evidence" value="ECO:0007669"/>
    <property type="project" value="UniProtKB-KW"/>
</dbReference>
<keyword evidence="7" id="KW-0539">Nucleus</keyword>
<proteinExistence type="inferred from homology"/>
<dbReference type="InterPro" id="IPR045249">
    <property type="entry name" value="HARBI1-like"/>
</dbReference>
<dbReference type="Proteomes" id="UP000301870">
    <property type="component" value="Unplaced"/>
</dbReference>
<feature type="domain" description="DDE Tnp4" evidence="8">
    <location>
        <begin position="166"/>
        <end position="330"/>
    </location>
</feature>
<comment type="cofactor">
    <cofactor evidence="1">
        <name>a divalent metal cation</name>
        <dbReference type="ChEBI" id="CHEBI:60240"/>
    </cofactor>
</comment>
<evidence type="ECO:0000256" key="2">
    <source>
        <dbReference type="ARBA" id="ARBA00004123"/>
    </source>
</evidence>
<evidence type="ECO:0000313" key="10">
    <source>
        <dbReference type="RefSeq" id="XP_022835119.1"/>
    </source>
</evidence>
<dbReference type="AlphaFoldDB" id="A0A9J7ETK2"/>
<dbReference type="RefSeq" id="XP_022835120.1">
    <property type="nucleotide sequence ID" value="XM_022979352.1"/>
</dbReference>
<keyword evidence="6" id="KW-0378">Hydrolase</keyword>
<evidence type="ECO:0000256" key="6">
    <source>
        <dbReference type="ARBA" id="ARBA00022801"/>
    </source>
</evidence>
<accession>A0A9J7ETK2</accession>
<evidence type="ECO:0000256" key="5">
    <source>
        <dbReference type="ARBA" id="ARBA00022723"/>
    </source>
</evidence>
<comment type="subcellular location">
    <subcellularLocation>
        <location evidence="2">Nucleus</location>
    </subcellularLocation>
</comment>
<evidence type="ECO:0000256" key="7">
    <source>
        <dbReference type="ARBA" id="ARBA00023242"/>
    </source>
</evidence>
<dbReference type="Pfam" id="PF13359">
    <property type="entry name" value="DDE_Tnp_4"/>
    <property type="match status" value="1"/>
</dbReference>
<sequence>MDVEELIIIAYLSRKKRKIKKRYWIHPLFLERHSKGLFQTYFKDIRAFPDRFLNYTRMSVQSFDNLLEKIRNSINGIDTPMRACIKPEEKLVITLRYLATGCSLMELSHNYRIGHTTVRDIIHEVCMAIWENMRQSSFPELNEERWLEIANGFNENANYPNCVGAIDGKHIRVIKPSDSGSLYYNYKNYFSIVLLAVCDADYKFTYIDVGAYGKCSDSSIYKKSILYQKLVNKDLQIPEKRPISNNGVPMPYVIVGDEAFGLCENLMRPYGGRSLTAEKRIFNYRLSRARRYIECTFGILANKWRIFHRPLDVRQELAIAIVQACCVLHNYVRERDGYRFQDTLYVPPELEITGGPANRGSRSSASYRDLFADYFINANPLEWQNRYALE</sequence>
<keyword evidence="9" id="KW-1185">Reference proteome</keyword>
<dbReference type="PANTHER" id="PTHR22930:SF269">
    <property type="entry name" value="NUCLEASE HARBI1-LIKE PROTEIN"/>
    <property type="match status" value="1"/>
</dbReference>
<evidence type="ECO:0000259" key="8">
    <source>
        <dbReference type="Pfam" id="PF13359"/>
    </source>
</evidence>
<dbReference type="InterPro" id="IPR027806">
    <property type="entry name" value="HARBI1_dom"/>
</dbReference>
<dbReference type="PANTHER" id="PTHR22930">
    <property type="match status" value="1"/>
</dbReference>
<evidence type="ECO:0000313" key="9">
    <source>
        <dbReference type="Proteomes" id="UP000301870"/>
    </source>
</evidence>
<comment type="similarity">
    <text evidence="3">Belongs to the HARBI1 family.</text>
</comment>
<reference evidence="10 11" key="1">
    <citation type="submission" date="2025-04" db="UniProtKB">
        <authorList>
            <consortium name="RefSeq"/>
        </authorList>
    </citation>
    <scope>IDENTIFICATION</scope>
    <source>
        <strain evidence="10 11">Ishihara</strain>
        <tissue evidence="10 11">Whole body</tissue>
    </source>
</reference>
<dbReference type="GO" id="GO:0004518">
    <property type="term" value="F:nuclease activity"/>
    <property type="evidence" value="ECO:0007669"/>
    <property type="project" value="UniProtKB-KW"/>
</dbReference>
<keyword evidence="4" id="KW-0540">Nuclease</keyword>
<keyword evidence="5" id="KW-0479">Metal-binding</keyword>
<protein>
    <submittedName>
        <fullName evidence="10 11">Protein ALP1-like isoform X2</fullName>
    </submittedName>
</protein>
<dbReference type="GO" id="GO:0005634">
    <property type="term" value="C:nucleus"/>
    <property type="evidence" value="ECO:0007669"/>
    <property type="project" value="UniProtKB-SubCell"/>
</dbReference>
<evidence type="ECO:0000256" key="3">
    <source>
        <dbReference type="ARBA" id="ARBA00006958"/>
    </source>
</evidence>
<name>A0A9J7ETK2_SPOLT</name>
<gene>
    <name evidence="10 11" type="primary">LOC111362644</name>
</gene>
<dbReference type="GeneID" id="111362644"/>
<evidence type="ECO:0000313" key="11">
    <source>
        <dbReference type="RefSeq" id="XP_022835120.1"/>
    </source>
</evidence>
<evidence type="ECO:0000256" key="4">
    <source>
        <dbReference type="ARBA" id="ARBA00022722"/>
    </source>
</evidence>
<dbReference type="GO" id="GO:0046872">
    <property type="term" value="F:metal ion binding"/>
    <property type="evidence" value="ECO:0007669"/>
    <property type="project" value="UniProtKB-KW"/>
</dbReference>
<organism evidence="9 11">
    <name type="scientific">Spodoptera litura</name>
    <name type="common">Asian cotton leafworm</name>
    <dbReference type="NCBI Taxonomy" id="69820"/>
    <lineage>
        <taxon>Eukaryota</taxon>
        <taxon>Metazoa</taxon>
        <taxon>Ecdysozoa</taxon>
        <taxon>Arthropoda</taxon>
        <taxon>Hexapoda</taxon>
        <taxon>Insecta</taxon>
        <taxon>Pterygota</taxon>
        <taxon>Neoptera</taxon>
        <taxon>Endopterygota</taxon>
        <taxon>Lepidoptera</taxon>
        <taxon>Glossata</taxon>
        <taxon>Ditrysia</taxon>
        <taxon>Noctuoidea</taxon>
        <taxon>Noctuidae</taxon>
        <taxon>Amphipyrinae</taxon>
        <taxon>Spodoptera</taxon>
    </lineage>
</organism>
<dbReference type="RefSeq" id="XP_022835119.1">
    <property type="nucleotide sequence ID" value="XM_022979351.1"/>
</dbReference>
<evidence type="ECO:0000256" key="1">
    <source>
        <dbReference type="ARBA" id="ARBA00001968"/>
    </source>
</evidence>